<dbReference type="EMBL" id="BAAAUV010000052">
    <property type="protein sequence ID" value="GAA3242676.1"/>
    <property type="molecule type" value="Genomic_DNA"/>
</dbReference>
<proteinExistence type="predicted"/>
<organism evidence="2 3">
    <name type="scientific">Actinocorallia longicatena</name>
    <dbReference type="NCBI Taxonomy" id="111803"/>
    <lineage>
        <taxon>Bacteria</taxon>
        <taxon>Bacillati</taxon>
        <taxon>Actinomycetota</taxon>
        <taxon>Actinomycetes</taxon>
        <taxon>Streptosporangiales</taxon>
        <taxon>Thermomonosporaceae</taxon>
        <taxon>Actinocorallia</taxon>
    </lineage>
</organism>
<reference evidence="3" key="1">
    <citation type="journal article" date="2019" name="Int. J. Syst. Evol. Microbiol.">
        <title>The Global Catalogue of Microorganisms (GCM) 10K type strain sequencing project: providing services to taxonomists for standard genome sequencing and annotation.</title>
        <authorList>
            <consortium name="The Broad Institute Genomics Platform"/>
            <consortium name="The Broad Institute Genome Sequencing Center for Infectious Disease"/>
            <person name="Wu L."/>
            <person name="Ma J."/>
        </authorList>
    </citation>
    <scope>NUCLEOTIDE SEQUENCE [LARGE SCALE GENOMIC DNA]</scope>
    <source>
        <strain evidence="3">JCM 9377</strain>
    </source>
</reference>
<gene>
    <name evidence="2" type="ORF">GCM10010468_80520</name>
</gene>
<evidence type="ECO:0008006" key="4">
    <source>
        <dbReference type="Google" id="ProtNLM"/>
    </source>
</evidence>
<evidence type="ECO:0000256" key="1">
    <source>
        <dbReference type="SAM" id="MobiDB-lite"/>
    </source>
</evidence>
<name>A0ABP6QP10_9ACTN</name>
<protein>
    <recommendedName>
        <fullName evidence="4">ATP-grasp target RiPP</fullName>
    </recommendedName>
</protein>
<keyword evidence="3" id="KW-1185">Reference proteome</keyword>
<evidence type="ECO:0000313" key="2">
    <source>
        <dbReference type="EMBL" id="GAA3242676.1"/>
    </source>
</evidence>
<comment type="caution">
    <text evidence="2">The sequence shown here is derived from an EMBL/GenBank/DDBJ whole genome shotgun (WGS) entry which is preliminary data.</text>
</comment>
<dbReference type="Proteomes" id="UP001501237">
    <property type="component" value="Unassembled WGS sequence"/>
</dbReference>
<evidence type="ECO:0000313" key="3">
    <source>
        <dbReference type="Proteomes" id="UP001501237"/>
    </source>
</evidence>
<sequence>MPPSKISVCIPHDPNVLIYPDGPVTPMDGASVSDPKPEQGLSSLEEDESARPGSSPRRADHPANRAGRRTVSR</sequence>
<feature type="region of interest" description="Disordered" evidence="1">
    <location>
        <begin position="19"/>
        <end position="73"/>
    </location>
</feature>
<accession>A0ABP6QP10</accession>